<dbReference type="eggNOG" id="ENOG5030A91">
    <property type="taxonomic scope" value="Bacteria"/>
</dbReference>
<evidence type="ECO:0000313" key="1">
    <source>
        <dbReference type="EMBL" id="ABX27675.1"/>
    </source>
</evidence>
<dbReference type="Proteomes" id="UP000000790">
    <property type="component" value="Chromosome"/>
</dbReference>
<accession>A8YX97</accession>
<dbReference type="AlphaFoldDB" id="A8YX97"/>
<dbReference type="EMBL" id="CP000517">
    <property type="protein sequence ID" value="ABX27675.1"/>
    <property type="molecule type" value="Genomic_DNA"/>
</dbReference>
<gene>
    <name evidence="1" type="ordered locus">lhv_1818</name>
</gene>
<sequence length="125" mass="13921">MKMLLIYINIPMLQKTKIFYQRGDNSMKKADVKVGAIVGATSEEELKKPFQGEVEKIYENSALLVITSYDPVDATAISDLNNKIVVNFKNLKAARAAKNIKTASTNEVKVEKIAKTKKADKDSKK</sequence>
<dbReference type="KEGG" id="lhe:lhv_1818"/>
<protein>
    <recommendedName>
        <fullName evidence="3">DUF2187 domain-containing protein</fullName>
    </recommendedName>
</protein>
<organism evidence="1 2">
    <name type="scientific">Lactobacillus helveticus (strain DPC 4571)</name>
    <dbReference type="NCBI Taxonomy" id="405566"/>
    <lineage>
        <taxon>Bacteria</taxon>
        <taxon>Bacillati</taxon>
        <taxon>Bacillota</taxon>
        <taxon>Bacilli</taxon>
        <taxon>Lactobacillales</taxon>
        <taxon>Lactobacillaceae</taxon>
        <taxon>Lactobacillus</taxon>
    </lineage>
</organism>
<proteinExistence type="predicted"/>
<evidence type="ECO:0000313" key="2">
    <source>
        <dbReference type="Proteomes" id="UP000000790"/>
    </source>
</evidence>
<dbReference type="HOGENOM" id="CLU_162586_0_0_9"/>
<name>A8YX97_LACH4</name>
<reference evidence="1 2" key="1">
    <citation type="journal article" date="2008" name="J. Bacteriol.">
        <title>Genome sequence of Lactobacillus helveticus: an organism distinguished by selective gene loss and IS element expansion.</title>
        <authorList>
            <person name="Callanan M."/>
            <person name="Kaleta P."/>
            <person name="O'Callaghan J."/>
            <person name="O'Sullivan O."/>
            <person name="Jordan K."/>
            <person name="McAuliffe O."/>
            <person name="Sangrador-Vegas A."/>
            <person name="Slattery L."/>
            <person name="Fitzgerald G.F."/>
            <person name="Beresford T."/>
            <person name="Ross R.P."/>
        </authorList>
    </citation>
    <scope>NUCLEOTIDE SEQUENCE [LARGE SCALE GENOMIC DNA]</scope>
    <source>
        <strain evidence="1 2">DPC 4571</strain>
    </source>
</reference>
<evidence type="ECO:0008006" key="3">
    <source>
        <dbReference type="Google" id="ProtNLM"/>
    </source>
</evidence>